<gene>
    <name evidence="2" type="ORF">Plo01_21050</name>
</gene>
<name>A0A8J3W5B0_9ACTN</name>
<dbReference type="EMBL" id="BOOH01000017">
    <property type="protein sequence ID" value="GIH75676.1"/>
    <property type="molecule type" value="Genomic_DNA"/>
</dbReference>
<dbReference type="PANTHER" id="PTHR43162">
    <property type="match status" value="1"/>
</dbReference>
<dbReference type="Pfam" id="PF05368">
    <property type="entry name" value="NmrA"/>
    <property type="match status" value="1"/>
</dbReference>
<reference evidence="2 3" key="1">
    <citation type="submission" date="2021-01" db="EMBL/GenBank/DDBJ databases">
        <title>Whole genome shotgun sequence of Planobispora longispora NBRC 13918.</title>
        <authorList>
            <person name="Komaki H."/>
            <person name="Tamura T."/>
        </authorList>
    </citation>
    <scope>NUCLEOTIDE SEQUENCE [LARGE SCALE GENOMIC DNA]</scope>
    <source>
        <strain evidence="2 3">NBRC 13918</strain>
    </source>
</reference>
<protein>
    <recommendedName>
        <fullName evidence="1">NmrA-like domain-containing protein</fullName>
    </recommendedName>
</protein>
<dbReference type="InterPro" id="IPR036291">
    <property type="entry name" value="NAD(P)-bd_dom_sf"/>
</dbReference>
<dbReference type="InterPro" id="IPR051604">
    <property type="entry name" value="Ergot_Alk_Oxidoreductase"/>
</dbReference>
<feature type="domain" description="NmrA-like" evidence="1">
    <location>
        <begin position="35"/>
        <end position="220"/>
    </location>
</feature>
<dbReference type="SUPFAM" id="SSF51735">
    <property type="entry name" value="NAD(P)-binding Rossmann-fold domains"/>
    <property type="match status" value="1"/>
</dbReference>
<dbReference type="AlphaFoldDB" id="A0A8J3W5B0"/>
<dbReference type="Proteomes" id="UP000616724">
    <property type="component" value="Unassembled WGS sequence"/>
</dbReference>
<organism evidence="2 3">
    <name type="scientific">Planobispora longispora</name>
    <dbReference type="NCBI Taxonomy" id="28887"/>
    <lineage>
        <taxon>Bacteria</taxon>
        <taxon>Bacillati</taxon>
        <taxon>Actinomycetota</taxon>
        <taxon>Actinomycetes</taxon>
        <taxon>Streptosporangiales</taxon>
        <taxon>Streptosporangiaceae</taxon>
        <taxon>Planobispora</taxon>
    </lineage>
</organism>
<dbReference type="InterPro" id="IPR008030">
    <property type="entry name" value="NmrA-like"/>
</dbReference>
<evidence type="ECO:0000313" key="2">
    <source>
        <dbReference type="EMBL" id="GIH75676.1"/>
    </source>
</evidence>
<comment type="caution">
    <text evidence="2">The sequence shown here is derived from an EMBL/GenBank/DDBJ whole genome shotgun (WGS) entry which is preliminary data.</text>
</comment>
<evidence type="ECO:0000259" key="1">
    <source>
        <dbReference type="Pfam" id="PF05368"/>
    </source>
</evidence>
<keyword evidence="3" id="KW-1185">Reference proteome</keyword>
<evidence type="ECO:0000313" key="3">
    <source>
        <dbReference type="Proteomes" id="UP000616724"/>
    </source>
</evidence>
<proteinExistence type="predicted"/>
<accession>A0A8J3W5B0</accession>
<dbReference type="Gene3D" id="3.40.50.720">
    <property type="entry name" value="NAD(P)-binding Rossmann-like Domain"/>
    <property type="match status" value="1"/>
</dbReference>
<sequence>MIVAVHGASGTQGSRIARRLRAAGHRIRPLDSRSADLTDTAALLRAYDGADAVVVQLPQVFDPVAVAQAEAVLTALGKADVPRAVFNPGMPLPPAPVGAPFVDARVLLGDRLPERVDRASVVGPAGPYLENLLQPWSVRRLRERGELAYPLPPQAPVPWATLDDLGDVVAAVLADARPPARLVVSGPEPVTGDRLAAAVAAATGLPVGYTQVDPAEYGRLIEPVMGAAAAAGIAGIYAQSAAAPPPPIPDGLLRPGTTTVEEWAARSDWTA</sequence>
<dbReference type="PANTHER" id="PTHR43162:SF1">
    <property type="entry name" value="PRESTALK A DIFFERENTIATION PROTEIN A"/>
    <property type="match status" value="1"/>
</dbReference>